<dbReference type="SUPFAM" id="SSF51735">
    <property type="entry name" value="NAD(P)-binding Rossmann-fold domains"/>
    <property type="match status" value="1"/>
</dbReference>
<keyword evidence="7" id="KW-1185">Reference proteome</keyword>
<dbReference type="PANTHER" id="PTHR43391">
    <property type="entry name" value="RETINOL DEHYDROGENASE-RELATED"/>
    <property type="match status" value="1"/>
</dbReference>
<sequence>MELESGQVAVVTGAANGIGRAVAAALVARGLRVAVADVETDALVRTAAELGDQVIAVPTDVADIDQVRALADRTIAAFGRVDLVVNNAGVGAGGPSWDIAPADWDRVWSVNVGGVVNGIHVFTPHLIAAGSGHIVNTASLAGLTVGLFGAPYAASKSAIISLSESLRGELEIIAPNIGVTVVCPGPVDTRMFRGLTEMAGPPEGGASASEAMSPEVVAALAPMMEAVAEMAKEILPTAQAAEIILAAVEAGKLYETTHPLMSLAARERIDTIMESFGAPTG</sequence>
<proteinExistence type="inferred from homology"/>
<accession>A0A917RWP6</accession>
<dbReference type="SMART" id="SM00822">
    <property type="entry name" value="PKS_KR"/>
    <property type="match status" value="1"/>
</dbReference>
<dbReference type="GO" id="GO:0016491">
    <property type="term" value="F:oxidoreductase activity"/>
    <property type="evidence" value="ECO:0007669"/>
    <property type="project" value="UniProtKB-KW"/>
</dbReference>
<dbReference type="InterPro" id="IPR020904">
    <property type="entry name" value="Sc_DH/Rdtase_CS"/>
</dbReference>
<dbReference type="Gene3D" id="3.40.50.720">
    <property type="entry name" value="NAD(P)-binding Rossmann-like Domain"/>
    <property type="match status" value="1"/>
</dbReference>
<evidence type="ECO:0000313" key="7">
    <source>
        <dbReference type="Proteomes" id="UP000638263"/>
    </source>
</evidence>
<dbReference type="PRINTS" id="PR00081">
    <property type="entry name" value="GDHRDH"/>
</dbReference>
<comment type="caution">
    <text evidence="6">The sequence shown here is derived from an EMBL/GenBank/DDBJ whole genome shotgun (WGS) entry which is preliminary data.</text>
</comment>
<name>A0A917RWP6_9NOCA</name>
<gene>
    <name evidence="6" type="ORF">GCM10011588_61000</name>
</gene>
<keyword evidence="3" id="KW-0560">Oxidoreductase</keyword>
<evidence type="ECO:0000259" key="5">
    <source>
        <dbReference type="SMART" id="SM00822"/>
    </source>
</evidence>
<evidence type="ECO:0000313" key="6">
    <source>
        <dbReference type="EMBL" id="GGL38202.1"/>
    </source>
</evidence>
<dbReference type="Pfam" id="PF00106">
    <property type="entry name" value="adh_short"/>
    <property type="match status" value="1"/>
</dbReference>
<dbReference type="PANTHER" id="PTHR43391:SF14">
    <property type="entry name" value="DEHYDROGENASE_REDUCTASE SDR FAMILY PROTEIN 7-LIKE"/>
    <property type="match status" value="1"/>
</dbReference>
<dbReference type="EMBL" id="BMMH01000021">
    <property type="protein sequence ID" value="GGL38202.1"/>
    <property type="molecule type" value="Genomic_DNA"/>
</dbReference>
<feature type="domain" description="Ketoreductase" evidence="5">
    <location>
        <begin position="7"/>
        <end position="180"/>
    </location>
</feature>
<reference evidence="6" key="2">
    <citation type="submission" date="2020-09" db="EMBL/GenBank/DDBJ databases">
        <authorList>
            <person name="Sun Q."/>
            <person name="Zhou Y."/>
        </authorList>
    </citation>
    <scope>NUCLEOTIDE SEQUENCE</scope>
    <source>
        <strain evidence="6">CGMCC 4.3508</strain>
    </source>
</reference>
<dbReference type="InterPro" id="IPR002347">
    <property type="entry name" value="SDR_fam"/>
</dbReference>
<evidence type="ECO:0000256" key="4">
    <source>
        <dbReference type="RuleBase" id="RU000363"/>
    </source>
</evidence>
<reference evidence="6" key="1">
    <citation type="journal article" date="2014" name="Int. J. Syst. Evol. Microbiol.">
        <title>Complete genome sequence of Corynebacterium casei LMG S-19264T (=DSM 44701T), isolated from a smear-ripened cheese.</title>
        <authorList>
            <consortium name="US DOE Joint Genome Institute (JGI-PGF)"/>
            <person name="Walter F."/>
            <person name="Albersmeier A."/>
            <person name="Kalinowski J."/>
            <person name="Ruckert C."/>
        </authorList>
    </citation>
    <scope>NUCLEOTIDE SEQUENCE</scope>
    <source>
        <strain evidence="6">CGMCC 4.3508</strain>
    </source>
</reference>
<dbReference type="Proteomes" id="UP000638263">
    <property type="component" value="Unassembled WGS sequence"/>
</dbReference>
<dbReference type="RefSeq" id="WP_058854987.1">
    <property type="nucleotide sequence ID" value="NZ_BMMH01000021.1"/>
</dbReference>
<keyword evidence="2" id="KW-0521">NADP</keyword>
<dbReference type="PRINTS" id="PR00080">
    <property type="entry name" value="SDRFAMILY"/>
</dbReference>
<dbReference type="PROSITE" id="PS00061">
    <property type="entry name" value="ADH_SHORT"/>
    <property type="match status" value="1"/>
</dbReference>
<dbReference type="InterPro" id="IPR036291">
    <property type="entry name" value="NAD(P)-bd_dom_sf"/>
</dbReference>
<evidence type="ECO:0000256" key="3">
    <source>
        <dbReference type="ARBA" id="ARBA00023002"/>
    </source>
</evidence>
<organism evidence="6 7">
    <name type="scientific">Nocardia jinanensis</name>
    <dbReference type="NCBI Taxonomy" id="382504"/>
    <lineage>
        <taxon>Bacteria</taxon>
        <taxon>Bacillati</taxon>
        <taxon>Actinomycetota</taxon>
        <taxon>Actinomycetes</taxon>
        <taxon>Mycobacteriales</taxon>
        <taxon>Nocardiaceae</taxon>
        <taxon>Nocardia</taxon>
    </lineage>
</organism>
<evidence type="ECO:0000256" key="2">
    <source>
        <dbReference type="ARBA" id="ARBA00022857"/>
    </source>
</evidence>
<dbReference type="CDD" id="cd05233">
    <property type="entry name" value="SDR_c"/>
    <property type="match status" value="1"/>
</dbReference>
<dbReference type="AlphaFoldDB" id="A0A917RWP6"/>
<dbReference type="InterPro" id="IPR057326">
    <property type="entry name" value="KR_dom"/>
</dbReference>
<evidence type="ECO:0000256" key="1">
    <source>
        <dbReference type="ARBA" id="ARBA00006484"/>
    </source>
</evidence>
<comment type="similarity">
    <text evidence="1 4">Belongs to the short-chain dehydrogenases/reductases (SDR) family.</text>
</comment>
<protein>
    <recommendedName>
        <fullName evidence="5">Ketoreductase domain-containing protein</fullName>
    </recommendedName>
</protein>